<accession>A0A1J1DQ66</accession>
<proteinExistence type="predicted"/>
<evidence type="ECO:0000313" key="1">
    <source>
        <dbReference type="EMBL" id="BAV91985.1"/>
    </source>
</evidence>
<gene>
    <name evidence="1" type="ORF">RSDT_0473</name>
</gene>
<sequence length="189" mass="21150">MNKASIKEHDVKPYFDMEAFIFLSRETRLGAGAAERLAWLWCQWLELLKVREVSMGEISWLAVWLPENVEDLVDETWGKSPSEGYMVNSLAQFMCMSSVQELLPQVAEGGCAPSPRPAQALREALAGLGIPYKEDTPLLSRRYAVVTHYPYRGGCEICHLQSRCPKGQGQAESAGIVLPGYEREEENKG</sequence>
<protein>
    <submittedName>
        <fullName evidence="1">Uncharacterized protein</fullName>
    </submittedName>
</protein>
<dbReference type="Proteomes" id="UP000242645">
    <property type="component" value="Chromosome"/>
</dbReference>
<dbReference type="KEGG" id="dtr:RSDT_0473"/>
<dbReference type="AlphaFoldDB" id="A0A1J1DQ66"/>
<dbReference type="RefSeq" id="WP_096399513.1">
    <property type="nucleotide sequence ID" value="NZ_AP017368.1"/>
</dbReference>
<organism evidence="1 2">
    <name type="scientific">Candidatus Desulfovibrio trichonymphae</name>
    <dbReference type="NCBI Taxonomy" id="1725232"/>
    <lineage>
        <taxon>Bacteria</taxon>
        <taxon>Pseudomonadati</taxon>
        <taxon>Thermodesulfobacteriota</taxon>
        <taxon>Desulfovibrionia</taxon>
        <taxon>Desulfovibrionales</taxon>
        <taxon>Desulfovibrionaceae</taxon>
        <taxon>Desulfovibrio</taxon>
    </lineage>
</organism>
<evidence type="ECO:0000313" key="2">
    <source>
        <dbReference type="Proteomes" id="UP000242645"/>
    </source>
</evidence>
<dbReference type="OrthoDB" id="5453322at2"/>
<keyword evidence="2" id="KW-1185">Reference proteome</keyword>
<dbReference type="EMBL" id="AP017368">
    <property type="protein sequence ID" value="BAV91985.1"/>
    <property type="molecule type" value="Genomic_DNA"/>
</dbReference>
<reference evidence="1 2" key="1">
    <citation type="journal article" date="2017" name="ISME J.">
        <title>Genome of 'Ca. Desulfovibrio trichonymphae', an H2-oxidizing bacterium in a tripartite symbiotic system within a protist cell in the termite gut.</title>
        <authorList>
            <person name="Kuwahara H."/>
            <person name="Yuki M."/>
            <person name="Izawa K."/>
            <person name="Ohkuma M."/>
            <person name="Hongoh Y."/>
        </authorList>
    </citation>
    <scope>NUCLEOTIDE SEQUENCE [LARGE SCALE GENOMIC DNA]</scope>
    <source>
        <strain evidence="1 2">Rs-N31</strain>
    </source>
</reference>
<name>A0A1J1DQ66_9BACT</name>